<dbReference type="AlphaFoldDB" id="A0A1W1BP58"/>
<name>A0A1W1BP58_9ZZZZ</name>
<dbReference type="CDD" id="cd00657">
    <property type="entry name" value="Ferritin_like"/>
    <property type="match status" value="1"/>
</dbReference>
<dbReference type="PANTHER" id="PTHR42782:SF4">
    <property type="entry name" value="DUF455 DOMAIN-CONTAINING PROTEIN"/>
    <property type="match status" value="1"/>
</dbReference>
<protein>
    <submittedName>
        <fullName evidence="1">COG2833: uncharacterized protein</fullName>
    </submittedName>
</protein>
<organism evidence="1">
    <name type="scientific">hydrothermal vent metagenome</name>
    <dbReference type="NCBI Taxonomy" id="652676"/>
    <lineage>
        <taxon>unclassified sequences</taxon>
        <taxon>metagenomes</taxon>
        <taxon>ecological metagenomes</taxon>
    </lineage>
</organism>
<dbReference type="InterPro" id="IPR009078">
    <property type="entry name" value="Ferritin-like_SF"/>
</dbReference>
<dbReference type="EMBL" id="FPHJ01000014">
    <property type="protein sequence ID" value="SFV55276.1"/>
    <property type="molecule type" value="Genomic_DNA"/>
</dbReference>
<dbReference type="InterPro" id="IPR007402">
    <property type="entry name" value="DUF455"/>
</dbReference>
<proteinExistence type="predicted"/>
<accession>A0A1W1BP58</accession>
<sequence>MANFFSEVLDILLEKNVLIKCQKVSELNIDKNTDFSRIEVKRILVAGIPNKPELVRFQQVPKRKNQTEGLIHTIHAIAHIEFNAINLALDALYRFQELPKKYYIDWLKVAKEEALHFIMVENYLNELGYKYGDFSAHNGLWEMAVKTDNDVMVRMALVPRVLEARGLDVTPSIQKKFKNSDFQKMVGILDRIFKDEIGHVAIGSYWFEYLTKQRNLNPVDTFKKLIKEYFNENLRKPFNFEARKNAGFSQQELEYLLSF</sequence>
<dbReference type="SUPFAM" id="SSF47240">
    <property type="entry name" value="Ferritin-like"/>
    <property type="match status" value="1"/>
</dbReference>
<dbReference type="Pfam" id="PF04305">
    <property type="entry name" value="DUF455"/>
    <property type="match status" value="1"/>
</dbReference>
<evidence type="ECO:0000313" key="1">
    <source>
        <dbReference type="EMBL" id="SFV55276.1"/>
    </source>
</evidence>
<gene>
    <name evidence="1" type="ORF">MNB_SUP05-5-350</name>
</gene>
<dbReference type="PANTHER" id="PTHR42782">
    <property type="entry name" value="SI:CH73-314G15.3"/>
    <property type="match status" value="1"/>
</dbReference>
<dbReference type="PIRSF" id="PIRSF012318">
    <property type="entry name" value="UCP012318"/>
    <property type="match status" value="1"/>
</dbReference>
<reference evidence="1" key="1">
    <citation type="submission" date="2016-10" db="EMBL/GenBank/DDBJ databases">
        <authorList>
            <person name="de Groot N.N."/>
        </authorList>
    </citation>
    <scope>NUCLEOTIDE SEQUENCE</scope>
</reference>
<dbReference type="InterPro" id="IPR011197">
    <property type="entry name" value="UCP012318"/>
</dbReference>